<keyword evidence="2" id="KW-1185">Reference proteome</keyword>
<name>A0AAD8F036_BIOPF</name>
<evidence type="ECO:0000313" key="2">
    <source>
        <dbReference type="Proteomes" id="UP001233172"/>
    </source>
</evidence>
<reference evidence="1" key="2">
    <citation type="submission" date="2023-04" db="EMBL/GenBank/DDBJ databases">
        <authorList>
            <person name="Bu L."/>
            <person name="Lu L."/>
            <person name="Laidemitt M.R."/>
            <person name="Zhang S.M."/>
            <person name="Mutuku M."/>
            <person name="Mkoji G."/>
            <person name="Steinauer M."/>
            <person name="Loker E.S."/>
        </authorList>
    </citation>
    <scope>NUCLEOTIDE SEQUENCE</scope>
    <source>
        <strain evidence="1">KasaAsao</strain>
        <tissue evidence="1">Whole Snail</tissue>
    </source>
</reference>
<protein>
    <submittedName>
        <fullName evidence="1">Uncharacterized protein</fullName>
    </submittedName>
</protein>
<evidence type="ECO:0000313" key="1">
    <source>
        <dbReference type="EMBL" id="KAK0045441.1"/>
    </source>
</evidence>
<proteinExistence type="predicted"/>
<sequence>HKAKIGLKGIFKFEGNDVFGMNVFSSNDVHSASMISLIPTDKWGTKYIVFTL</sequence>
<reference evidence="1" key="1">
    <citation type="journal article" date="2023" name="PLoS Negl. Trop. Dis.">
        <title>A genome sequence for Biomphalaria pfeifferi, the major vector snail for the human-infecting parasite Schistosoma mansoni.</title>
        <authorList>
            <person name="Bu L."/>
            <person name="Lu L."/>
            <person name="Laidemitt M.R."/>
            <person name="Zhang S.M."/>
            <person name="Mutuku M."/>
            <person name="Mkoji G."/>
            <person name="Steinauer M."/>
            <person name="Loker E.S."/>
        </authorList>
    </citation>
    <scope>NUCLEOTIDE SEQUENCE</scope>
    <source>
        <strain evidence="1">KasaAsao</strain>
    </source>
</reference>
<dbReference type="Proteomes" id="UP001233172">
    <property type="component" value="Unassembled WGS sequence"/>
</dbReference>
<gene>
    <name evidence="1" type="ORF">Bpfe_025167</name>
</gene>
<feature type="non-terminal residue" evidence="1">
    <location>
        <position position="52"/>
    </location>
</feature>
<dbReference type="EMBL" id="JASAOG010000181">
    <property type="protein sequence ID" value="KAK0045441.1"/>
    <property type="molecule type" value="Genomic_DNA"/>
</dbReference>
<accession>A0AAD8F036</accession>
<dbReference type="AlphaFoldDB" id="A0AAD8F036"/>
<organism evidence="1 2">
    <name type="scientific">Biomphalaria pfeifferi</name>
    <name type="common">Bloodfluke planorb</name>
    <name type="synonym">Freshwater snail</name>
    <dbReference type="NCBI Taxonomy" id="112525"/>
    <lineage>
        <taxon>Eukaryota</taxon>
        <taxon>Metazoa</taxon>
        <taxon>Spiralia</taxon>
        <taxon>Lophotrochozoa</taxon>
        <taxon>Mollusca</taxon>
        <taxon>Gastropoda</taxon>
        <taxon>Heterobranchia</taxon>
        <taxon>Euthyneura</taxon>
        <taxon>Panpulmonata</taxon>
        <taxon>Hygrophila</taxon>
        <taxon>Lymnaeoidea</taxon>
        <taxon>Planorbidae</taxon>
        <taxon>Biomphalaria</taxon>
    </lineage>
</organism>
<comment type="caution">
    <text evidence="1">The sequence shown here is derived from an EMBL/GenBank/DDBJ whole genome shotgun (WGS) entry which is preliminary data.</text>
</comment>
<feature type="non-terminal residue" evidence="1">
    <location>
        <position position="1"/>
    </location>
</feature>